<comment type="caution">
    <text evidence="1">The sequence shown here is derived from an EMBL/GenBank/DDBJ whole genome shotgun (WGS) entry which is preliminary data.</text>
</comment>
<dbReference type="AlphaFoldDB" id="A0A2V4LNH7"/>
<reference evidence="1 2" key="1">
    <citation type="submission" date="2018-06" db="EMBL/GenBank/DDBJ databases">
        <title>Pseudomonas diversity within urban Lake Michigan freshwaters.</title>
        <authorList>
            <person name="Batrich M."/>
            <person name="Hatzopoulos T."/>
            <person name="Putonti C."/>
        </authorList>
    </citation>
    <scope>NUCLEOTIDE SEQUENCE [LARGE SCALE GENOMIC DNA]</scope>
    <source>
        <strain evidence="1 2">MB-090714</strain>
    </source>
</reference>
<dbReference type="InterPro" id="IPR010455">
    <property type="entry name" value="Phage_82_GpQ"/>
</dbReference>
<dbReference type="RefSeq" id="WP_110684104.1">
    <property type="nucleotide sequence ID" value="NZ_QJRX01000014.1"/>
</dbReference>
<evidence type="ECO:0000313" key="1">
    <source>
        <dbReference type="EMBL" id="PYC19526.1"/>
    </source>
</evidence>
<dbReference type="Pfam" id="PF06323">
    <property type="entry name" value="Phage_antiter_Q"/>
    <property type="match status" value="1"/>
</dbReference>
<name>A0A2V4LNH7_AQUAC</name>
<organism evidence="1 2">
    <name type="scientific">Aquipseudomonas alcaligenes</name>
    <name type="common">Pseudomonas alcaligenes</name>
    <dbReference type="NCBI Taxonomy" id="43263"/>
    <lineage>
        <taxon>Bacteria</taxon>
        <taxon>Pseudomonadati</taxon>
        <taxon>Pseudomonadota</taxon>
        <taxon>Gammaproteobacteria</taxon>
        <taxon>Pseudomonadales</taxon>
        <taxon>Pseudomonadaceae</taxon>
        <taxon>Aquipseudomonas</taxon>
    </lineage>
</organism>
<protein>
    <submittedName>
        <fullName evidence="1">Uncharacterized protein</fullName>
    </submittedName>
</protein>
<dbReference type="Proteomes" id="UP000248146">
    <property type="component" value="Unassembled WGS sequence"/>
</dbReference>
<gene>
    <name evidence="1" type="ORF">DMO17_19305</name>
</gene>
<dbReference type="EMBL" id="QJRX01000014">
    <property type="protein sequence ID" value="PYC19526.1"/>
    <property type="molecule type" value="Genomic_DNA"/>
</dbReference>
<evidence type="ECO:0000313" key="2">
    <source>
        <dbReference type="Proteomes" id="UP000248146"/>
    </source>
</evidence>
<sequence>MTFALEIRHTAPAAPAVEYWAALVDEKSEARVLKVRPRKPAVTLQDLQWLRERLMFAYLAPGDYRDDRPEQKLVGAFDTSCTRDAFPRWRAAELAECPAEGGPARRLPLDYVASLARDTTRVTVSETRKKKASSDPLPPSAFDDARLVRIVAAQAPAYRHWLRYAYADSQDWADEAGAVVELWARVAPVFGKLQGKTLQKLKGLAHLAVQHGKRYANNGQELYQAARLAELLGVKTSNYDQHWRPRWQALVNGLQALDEEALRAVLAEYDNQ</sequence>
<accession>A0A2V4LNH7</accession>
<proteinExistence type="predicted"/>
<dbReference type="OrthoDB" id="6165466at2"/>